<dbReference type="OrthoDB" id="241057at2759"/>
<dbReference type="AlphaFoldDB" id="A0A0S4JS58"/>
<protein>
    <submittedName>
        <fullName evidence="1">Uncharacterized protein</fullName>
    </submittedName>
</protein>
<name>A0A0S4JS58_BODSA</name>
<gene>
    <name evidence="1" type="ORF">BSAL_34800</name>
</gene>
<reference evidence="2" key="1">
    <citation type="submission" date="2015-09" db="EMBL/GenBank/DDBJ databases">
        <authorList>
            <consortium name="Pathogen Informatics"/>
        </authorList>
    </citation>
    <scope>NUCLEOTIDE SEQUENCE [LARGE SCALE GENOMIC DNA]</scope>
    <source>
        <strain evidence="2">Lake Konstanz</strain>
    </source>
</reference>
<accession>A0A0S4JS58</accession>
<evidence type="ECO:0000313" key="1">
    <source>
        <dbReference type="EMBL" id="CUG91925.1"/>
    </source>
</evidence>
<dbReference type="Proteomes" id="UP000051952">
    <property type="component" value="Unassembled WGS sequence"/>
</dbReference>
<dbReference type="VEuPathDB" id="TriTrypDB:BSAL_34800"/>
<organism evidence="1 2">
    <name type="scientific">Bodo saltans</name>
    <name type="common">Flagellated protozoan</name>
    <dbReference type="NCBI Taxonomy" id="75058"/>
    <lineage>
        <taxon>Eukaryota</taxon>
        <taxon>Discoba</taxon>
        <taxon>Euglenozoa</taxon>
        <taxon>Kinetoplastea</taxon>
        <taxon>Metakinetoplastina</taxon>
        <taxon>Eubodonida</taxon>
        <taxon>Bodonidae</taxon>
        <taxon>Bodo</taxon>
    </lineage>
</organism>
<proteinExistence type="predicted"/>
<keyword evidence="2" id="KW-1185">Reference proteome</keyword>
<dbReference type="EMBL" id="CYKH01001980">
    <property type="protein sequence ID" value="CUG91925.1"/>
    <property type="molecule type" value="Genomic_DNA"/>
</dbReference>
<evidence type="ECO:0000313" key="2">
    <source>
        <dbReference type="Proteomes" id="UP000051952"/>
    </source>
</evidence>
<sequence length="138" mass="15072">MEEREVLRLVDLQLQPDGHCPLNAPLSIAMTYQLLEAVPAATWELVYEADFTNKKHAIPIYATSAVDLAPGTHTFTHAVDAVKTDGIKEKYLLQVGLLKLTLKGANGTENITSVNMVTQVSKDPASGVLLRNIMTPME</sequence>
<dbReference type="OMA" id="HTFTHAV"/>